<proteinExistence type="predicted"/>
<evidence type="ECO:0000313" key="2">
    <source>
        <dbReference type="Proteomes" id="UP000017837"/>
    </source>
</evidence>
<sequence length="102" mass="11874">MMKYLTLIISIIPKNQRRIICIIVHIANAFPNLHSIFIEEISQTAWKTTLNISNGNIMATMRHTFSDTGLRHFNTWKCNIIKIDFPARRLQTLDQFKIITAC</sequence>
<organism evidence="1 2">
    <name type="scientific">Asticcacaulis benevestitus DSM 16100 = ATCC BAA-896</name>
    <dbReference type="NCBI Taxonomy" id="1121022"/>
    <lineage>
        <taxon>Bacteria</taxon>
        <taxon>Pseudomonadati</taxon>
        <taxon>Pseudomonadota</taxon>
        <taxon>Alphaproteobacteria</taxon>
        <taxon>Caulobacterales</taxon>
        <taxon>Caulobacteraceae</taxon>
        <taxon>Asticcacaulis</taxon>
    </lineage>
</organism>
<dbReference type="EMBL" id="AWGB01000005">
    <property type="protein sequence ID" value="ESQ94139.1"/>
    <property type="molecule type" value="Genomic_DNA"/>
</dbReference>
<protein>
    <submittedName>
        <fullName evidence="1">Uncharacterized protein</fullName>
    </submittedName>
</protein>
<evidence type="ECO:0000313" key="1">
    <source>
        <dbReference type="EMBL" id="ESQ94139.1"/>
    </source>
</evidence>
<dbReference type="Proteomes" id="UP000017837">
    <property type="component" value="Unassembled WGS sequence"/>
</dbReference>
<dbReference type="AlphaFoldDB" id="V4Q381"/>
<accession>V4Q381</accession>
<reference evidence="1 2" key="1">
    <citation type="journal article" date="2014" name="Nature">
        <title>Sequential evolution of bacterial morphology by co-option of a developmental regulator.</title>
        <authorList>
            <person name="Jiang C."/>
            <person name="Brown P.J."/>
            <person name="Ducret A."/>
            <person name="Brun Y.V."/>
        </authorList>
    </citation>
    <scope>NUCLEOTIDE SEQUENCE [LARGE SCALE GENOMIC DNA]</scope>
    <source>
        <strain evidence="1 2">DSM 16100</strain>
    </source>
</reference>
<name>V4Q381_9CAUL</name>
<gene>
    <name evidence="1" type="ORF">ABENE_03345</name>
</gene>
<keyword evidence="2" id="KW-1185">Reference proteome</keyword>
<comment type="caution">
    <text evidence="1">The sequence shown here is derived from an EMBL/GenBank/DDBJ whole genome shotgun (WGS) entry which is preliminary data.</text>
</comment>